<dbReference type="RefSeq" id="XP_070893816.1">
    <property type="nucleotide sequence ID" value="XM_071041740.1"/>
</dbReference>
<evidence type="ECO:0000313" key="2">
    <source>
        <dbReference type="Proteomes" id="UP001610444"/>
    </source>
</evidence>
<dbReference type="EMBL" id="JBFXLR010000069">
    <property type="protein sequence ID" value="KAL2840007.1"/>
    <property type="molecule type" value="Genomic_DNA"/>
</dbReference>
<reference evidence="1 2" key="1">
    <citation type="submission" date="2024-07" db="EMBL/GenBank/DDBJ databases">
        <title>Section-level genome sequencing and comparative genomics of Aspergillus sections Usti and Cavernicolus.</title>
        <authorList>
            <consortium name="Lawrence Berkeley National Laboratory"/>
            <person name="Nybo J.L."/>
            <person name="Vesth T.C."/>
            <person name="Theobald S."/>
            <person name="Frisvad J.C."/>
            <person name="Larsen T.O."/>
            <person name="Kjaerboelling I."/>
            <person name="Rothschild-Mancinelli K."/>
            <person name="Lyhne E.K."/>
            <person name="Kogle M.E."/>
            <person name="Barry K."/>
            <person name="Clum A."/>
            <person name="Na H."/>
            <person name="Ledsgaard L."/>
            <person name="Lin J."/>
            <person name="Lipzen A."/>
            <person name="Kuo A."/>
            <person name="Riley R."/>
            <person name="Mondo S."/>
            <person name="LaButti K."/>
            <person name="Haridas S."/>
            <person name="Pangalinan J."/>
            <person name="Salamov A.A."/>
            <person name="Simmons B.A."/>
            <person name="Magnuson J.K."/>
            <person name="Chen J."/>
            <person name="Drula E."/>
            <person name="Henrissat B."/>
            <person name="Wiebenga A."/>
            <person name="Lubbers R.J."/>
            <person name="Gomes A.C."/>
            <person name="Macurrencykelacurrency M.R."/>
            <person name="Stajich J."/>
            <person name="Grigoriev I.V."/>
            <person name="Mortensen U.H."/>
            <person name="De vries R.P."/>
            <person name="Baker S.E."/>
            <person name="Andersen M.R."/>
        </authorList>
    </citation>
    <scope>NUCLEOTIDE SEQUENCE [LARGE SCALE GENOMIC DNA]</scope>
    <source>
        <strain evidence="1 2">CBS 756.74</strain>
    </source>
</reference>
<comment type="caution">
    <text evidence="1">The sequence shown here is derived from an EMBL/GenBank/DDBJ whole genome shotgun (WGS) entry which is preliminary data.</text>
</comment>
<dbReference type="GeneID" id="98156904"/>
<accession>A0ABR4JIY8</accession>
<sequence length="63" mass="7207">MLRRPVNVGTRVERIDQGQGKGRQLLGGFCLAELQRKAWARADRRKGLAHMLCKLTLMTGWTR</sequence>
<organism evidence="1 2">
    <name type="scientific">Aspergillus pseudodeflectus</name>
    <dbReference type="NCBI Taxonomy" id="176178"/>
    <lineage>
        <taxon>Eukaryota</taxon>
        <taxon>Fungi</taxon>
        <taxon>Dikarya</taxon>
        <taxon>Ascomycota</taxon>
        <taxon>Pezizomycotina</taxon>
        <taxon>Eurotiomycetes</taxon>
        <taxon>Eurotiomycetidae</taxon>
        <taxon>Eurotiales</taxon>
        <taxon>Aspergillaceae</taxon>
        <taxon>Aspergillus</taxon>
        <taxon>Aspergillus subgen. Nidulantes</taxon>
    </lineage>
</organism>
<evidence type="ECO:0000313" key="1">
    <source>
        <dbReference type="EMBL" id="KAL2840007.1"/>
    </source>
</evidence>
<protein>
    <submittedName>
        <fullName evidence="1">Uncharacterized protein</fullName>
    </submittedName>
</protein>
<proteinExistence type="predicted"/>
<keyword evidence="2" id="KW-1185">Reference proteome</keyword>
<gene>
    <name evidence="1" type="ORF">BJX68DRAFT_247171</name>
</gene>
<dbReference type="Proteomes" id="UP001610444">
    <property type="component" value="Unassembled WGS sequence"/>
</dbReference>
<name>A0ABR4JIY8_9EURO</name>